<proteinExistence type="inferred from homology"/>
<feature type="compositionally biased region" description="Basic and acidic residues" evidence="4">
    <location>
        <begin position="131"/>
        <end position="147"/>
    </location>
</feature>
<dbReference type="InterPro" id="IPR001867">
    <property type="entry name" value="OmpR/PhoB-type_DNA-bd"/>
</dbReference>
<dbReference type="Pfam" id="PF07676">
    <property type="entry name" value="PD40"/>
    <property type="match status" value="1"/>
</dbReference>
<dbReference type="PANTHER" id="PTHR36842:SF1">
    <property type="entry name" value="PROTEIN TOLB"/>
    <property type="match status" value="1"/>
</dbReference>
<sequence>MTITSSTSFKIGCYTVIPEDHSVQIEHGDIELLQPKFIEVLAYLAQNYPNLVSRDELIENIWGGNSYVGEKALTNAIWHIRQKLHQNGDEFIQTVRKGGYRLVHQPHYLSKEQLVGVKSSQLSEQLTEPFSESRSEQAESEGANHHHASIDHGVKQLGWRLTTLALVIVIALSWSYTYWHSRPSAVPQITALTSLPGRAIYPATSPDGRYLVYYWKQANRAPDLYLKDLSQPSLAPEQLTFDTDRESKPVWGKLGKVIYFVQKSWQKDRCHIVKLDLQTKGQTKLASCKPQVNGALSISNNGQLLAFNGIDPDNADVGIYLLDLTTENARPERISCRTDCEYSDRDAVFSPDDRLLAFTRRAQPYEEDIFLFDRINKQAERLTTGQTDIHGMAWHPSGQHIVYSAEIANQRDGYAIDIKTKEVSKLNVPGFSFPSFISNSSRVVYHDWQLNSFIGSLSLAEQVLSVPFPILQSRFNYKDVDFSEQRQQITYVSNESGHNEIWLAEGDGTNRKQLTNLAKNVSVPRWSHQGDKIAFLVRDKASARNAIYVIDIKTKQVNRISSRLTSFGTPSWMLDDRSLLVEAFDEASEQAKLYQMTLDGQAKVLIEVEASYAVQSLADDIWYSVDDQGLYRLSIKDSANQIASSLETEQAELMISAEQLASDYSWLVNGDSIYYLQNFANHQEVVLLDLISNRKQTLLKMPLRTVNRNTPLSINQRQKQLIFSQSQSINVDIKMLEHPLLNQYE</sequence>
<evidence type="ECO:0000313" key="8">
    <source>
        <dbReference type="Proteomes" id="UP000256478"/>
    </source>
</evidence>
<dbReference type="GO" id="GO:0000160">
    <property type="term" value="P:phosphorelay signal transduction system"/>
    <property type="evidence" value="ECO:0007669"/>
    <property type="project" value="InterPro"/>
</dbReference>
<dbReference type="PROSITE" id="PS51755">
    <property type="entry name" value="OMPR_PHOB"/>
    <property type="match status" value="1"/>
</dbReference>
<dbReference type="SUPFAM" id="SSF82171">
    <property type="entry name" value="DPP6 N-terminal domain-like"/>
    <property type="match status" value="2"/>
</dbReference>
<comment type="caution">
    <text evidence="7">The sequence shown here is derived from an EMBL/GenBank/DDBJ whole genome shotgun (WGS) entry which is preliminary data.</text>
</comment>
<evidence type="ECO:0000256" key="3">
    <source>
        <dbReference type="PROSITE-ProRule" id="PRU01091"/>
    </source>
</evidence>
<reference evidence="7 8" key="1">
    <citation type="submission" date="2018-08" db="EMBL/GenBank/DDBJ databases">
        <title>Thalassotalea euphylliae genome.</title>
        <authorList>
            <person name="Summers S."/>
            <person name="Rice S.A."/>
            <person name="Freckelton M.L."/>
            <person name="Nedved B.T."/>
            <person name="Hadfield M.G."/>
        </authorList>
    </citation>
    <scope>NUCLEOTIDE SEQUENCE [LARGE SCALE GENOMIC DNA]</scope>
    <source>
        <strain evidence="7 8">H1</strain>
    </source>
</reference>
<comment type="similarity">
    <text evidence="1">Belongs to the TolB family.</text>
</comment>
<evidence type="ECO:0000256" key="1">
    <source>
        <dbReference type="ARBA" id="ARBA00009820"/>
    </source>
</evidence>
<dbReference type="Proteomes" id="UP000256478">
    <property type="component" value="Unassembled WGS sequence"/>
</dbReference>
<dbReference type="InterPro" id="IPR016032">
    <property type="entry name" value="Sig_transdc_resp-reg_C-effctor"/>
</dbReference>
<gene>
    <name evidence="7" type="ORF">DXX93_03325</name>
</gene>
<dbReference type="InterPro" id="IPR036388">
    <property type="entry name" value="WH-like_DNA-bd_sf"/>
</dbReference>
<dbReference type="Pfam" id="PF00486">
    <property type="entry name" value="Trans_reg_C"/>
    <property type="match status" value="1"/>
</dbReference>
<dbReference type="Gene3D" id="2.120.10.30">
    <property type="entry name" value="TolB, C-terminal domain"/>
    <property type="match status" value="2"/>
</dbReference>
<accession>A0A3E0TM95</accession>
<feature type="domain" description="OmpR/PhoB-type" evidence="6">
    <location>
        <begin position="6"/>
        <end position="104"/>
    </location>
</feature>
<dbReference type="InterPro" id="IPR011042">
    <property type="entry name" value="6-blade_b-propeller_TolB-like"/>
</dbReference>
<dbReference type="SUPFAM" id="SSF46894">
    <property type="entry name" value="C-terminal effector domain of the bipartite response regulators"/>
    <property type="match status" value="1"/>
</dbReference>
<dbReference type="Pfam" id="PF00930">
    <property type="entry name" value="DPPIV_N"/>
    <property type="match status" value="1"/>
</dbReference>
<dbReference type="OrthoDB" id="9782895at2"/>
<keyword evidence="5" id="KW-0812">Transmembrane</keyword>
<evidence type="ECO:0000259" key="6">
    <source>
        <dbReference type="PROSITE" id="PS51755"/>
    </source>
</evidence>
<dbReference type="Gene3D" id="1.10.10.10">
    <property type="entry name" value="Winged helix-like DNA-binding domain superfamily/Winged helix DNA-binding domain"/>
    <property type="match status" value="1"/>
</dbReference>
<evidence type="ECO:0000256" key="2">
    <source>
        <dbReference type="ARBA" id="ARBA00023125"/>
    </source>
</evidence>
<keyword evidence="5" id="KW-0472">Membrane</keyword>
<dbReference type="SMART" id="SM00862">
    <property type="entry name" value="Trans_reg_C"/>
    <property type="match status" value="1"/>
</dbReference>
<keyword evidence="2 3" id="KW-0238">DNA-binding</keyword>
<evidence type="ECO:0000256" key="4">
    <source>
        <dbReference type="SAM" id="MobiDB-lite"/>
    </source>
</evidence>
<dbReference type="PANTHER" id="PTHR36842">
    <property type="entry name" value="PROTEIN TOLB HOMOLOG"/>
    <property type="match status" value="1"/>
</dbReference>
<keyword evidence="5" id="KW-1133">Transmembrane helix</keyword>
<dbReference type="GO" id="GO:0006508">
    <property type="term" value="P:proteolysis"/>
    <property type="evidence" value="ECO:0007669"/>
    <property type="project" value="InterPro"/>
</dbReference>
<evidence type="ECO:0000256" key="5">
    <source>
        <dbReference type="SAM" id="Phobius"/>
    </source>
</evidence>
<organism evidence="7 8">
    <name type="scientific">Thalassotalea euphylliae</name>
    <dbReference type="NCBI Taxonomy" id="1655234"/>
    <lineage>
        <taxon>Bacteria</taxon>
        <taxon>Pseudomonadati</taxon>
        <taxon>Pseudomonadota</taxon>
        <taxon>Gammaproteobacteria</taxon>
        <taxon>Alteromonadales</taxon>
        <taxon>Colwelliaceae</taxon>
        <taxon>Thalassotalea</taxon>
    </lineage>
</organism>
<dbReference type="AlphaFoldDB" id="A0A3E0TM95"/>
<dbReference type="GO" id="GO:0003677">
    <property type="term" value="F:DNA binding"/>
    <property type="evidence" value="ECO:0007669"/>
    <property type="project" value="UniProtKB-UniRule"/>
</dbReference>
<dbReference type="RefSeq" id="WP_116006809.1">
    <property type="nucleotide sequence ID" value="NZ_QUOU01000001.1"/>
</dbReference>
<protein>
    <recommendedName>
        <fullName evidence="6">OmpR/PhoB-type domain-containing protein</fullName>
    </recommendedName>
</protein>
<name>A0A3E0TM95_9GAMM</name>
<feature type="transmembrane region" description="Helical" evidence="5">
    <location>
        <begin position="157"/>
        <end position="179"/>
    </location>
</feature>
<dbReference type="GO" id="GO:0006355">
    <property type="term" value="P:regulation of DNA-templated transcription"/>
    <property type="evidence" value="ECO:0007669"/>
    <property type="project" value="InterPro"/>
</dbReference>
<feature type="DNA-binding region" description="OmpR/PhoB-type" evidence="3">
    <location>
        <begin position="6"/>
        <end position="104"/>
    </location>
</feature>
<evidence type="ECO:0000313" key="7">
    <source>
        <dbReference type="EMBL" id="REL25679.1"/>
    </source>
</evidence>
<dbReference type="InterPro" id="IPR002469">
    <property type="entry name" value="Peptidase_S9B_N"/>
</dbReference>
<feature type="region of interest" description="Disordered" evidence="4">
    <location>
        <begin position="126"/>
        <end position="147"/>
    </location>
</feature>
<dbReference type="EMBL" id="QUOU01000001">
    <property type="protein sequence ID" value="REL25679.1"/>
    <property type="molecule type" value="Genomic_DNA"/>
</dbReference>
<dbReference type="InterPro" id="IPR011659">
    <property type="entry name" value="WD40"/>
</dbReference>
<dbReference type="CDD" id="cd00383">
    <property type="entry name" value="trans_reg_C"/>
    <property type="match status" value="1"/>
</dbReference>